<gene>
    <name evidence="1" type="ORF">HMPREF0016_03188</name>
</gene>
<dbReference type="EMBL" id="GG704976">
    <property type="protein sequence ID" value="EEY94673.1"/>
    <property type="molecule type" value="Genomic_DNA"/>
</dbReference>
<organism evidence="1 2">
    <name type="scientific">Acinetobacter johnsonii SH046</name>
    <dbReference type="NCBI Taxonomy" id="575586"/>
    <lineage>
        <taxon>Bacteria</taxon>
        <taxon>Pseudomonadati</taxon>
        <taxon>Pseudomonadota</taxon>
        <taxon>Gammaproteobacteria</taxon>
        <taxon>Moraxellales</taxon>
        <taxon>Moraxellaceae</taxon>
        <taxon>Acinetobacter</taxon>
    </lineage>
</organism>
<dbReference type="Proteomes" id="UP000012047">
    <property type="component" value="Unassembled WGS sequence"/>
</dbReference>
<reference evidence="2" key="1">
    <citation type="journal article" date="2012" name="PLoS ONE">
        <title>The success of Acinetobacter species; genetic, metabolic and virulence attributes.</title>
        <authorList>
            <person name="Peleg A.Y."/>
            <person name="de Breij A."/>
            <person name="Adams M.D."/>
            <person name="Cerqueira G.M."/>
            <person name="Mocali S."/>
            <person name="Galardini M."/>
            <person name="Nibbering P.H."/>
            <person name="Earl A.M."/>
            <person name="Ward D.V."/>
            <person name="Paterson D.L."/>
            <person name="Seifert H."/>
            <person name="Dijkshoorn L."/>
        </authorList>
    </citation>
    <scope>NUCLEOTIDE SEQUENCE [LARGE SCALE GENOMIC DNA]</scope>
    <source>
        <strain evidence="2">SH046</strain>
    </source>
</reference>
<protein>
    <submittedName>
        <fullName evidence="1">Uncharacterized protein</fullName>
    </submittedName>
</protein>
<evidence type="ECO:0000313" key="2">
    <source>
        <dbReference type="Proteomes" id="UP000012047"/>
    </source>
</evidence>
<accession>D0SH65</accession>
<dbReference type="RefSeq" id="WP_005330679.1">
    <property type="nucleotide sequence ID" value="NZ_GG704976.1"/>
</dbReference>
<dbReference type="HOGENOM" id="CLU_2534961_0_0_6"/>
<evidence type="ECO:0000313" key="1">
    <source>
        <dbReference type="EMBL" id="EEY94673.1"/>
    </source>
</evidence>
<dbReference type="AlphaFoldDB" id="D0SH65"/>
<proteinExistence type="predicted"/>
<name>D0SH65_ACIJO</name>
<sequence>MKNVNEVSVEQKFLEVESVFLAHINTSLIGKIKPIYKITDLDSNQWFNIADLLLRYNIVLSHYAKQIGIEMAQKTMPLAAYMR</sequence>